<dbReference type="GO" id="GO:0009294">
    <property type="term" value="P:DNA-mediated transformation"/>
    <property type="evidence" value="ECO:0007669"/>
    <property type="project" value="InterPro"/>
</dbReference>
<comment type="similarity">
    <text evidence="1">Belongs to the DprA/Smf family.</text>
</comment>
<reference evidence="4 5" key="1">
    <citation type="submission" date="2017-08" db="EMBL/GenBank/DDBJ databases">
        <title>Infants hospitalized years apart are colonized by the same room-sourced microbial strains.</title>
        <authorList>
            <person name="Brooks B."/>
            <person name="Olm M.R."/>
            <person name="Firek B.A."/>
            <person name="Baker R."/>
            <person name="Thomas B.C."/>
            <person name="Morowitz M.J."/>
            <person name="Banfield J.F."/>
        </authorList>
    </citation>
    <scope>NUCLEOTIDE SEQUENCE [LARGE SCALE GENOMIC DNA]</scope>
    <source>
        <strain evidence="4">S2_005_002_R2_29</strain>
    </source>
</reference>
<dbReference type="InterPro" id="IPR041614">
    <property type="entry name" value="DprA_WH"/>
</dbReference>
<dbReference type="Pfam" id="PF17782">
    <property type="entry name" value="WHD_DprA"/>
    <property type="match status" value="1"/>
</dbReference>
<feature type="domain" description="Smf/DprA SLOG" evidence="2">
    <location>
        <begin position="74"/>
        <end position="281"/>
    </location>
</feature>
<gene>
    <name evidence="4" type="primary">dprA</name>
    <name evidence="4" type="ORF">DI551_03115</name>
</gene>
<dbReference type="Pfam" id="PF21102">
    <property type="entry name" value="DprA_N"/>
    <property type="match status" value="1"/>
</dbReference>
<evidence type="ECO:0000259" key="3">
    <source>
        <dbReference type="Pfam" id="PF17782"/>
    </source>
</evidence>
<dbReference type="InterPro" id="IPR057666">
    <property type="entry name" value="DrpA_SLOG"/>
</dbReference>
<dbReference type="PANTHER" id="PTHR43022:SF1">
    <property type="entry name" value="PROTEIN SMF"/>
    <property type="match status" value="1"/>
</dbReference>
<dbReference type="NCBIfam" id="TIGR00732">
    <property type="entry name" value="dprA"/>
    <property type="match status" value="1"/>
</dbReference>
<evidence type="ECO:0000256" key="1">
    <source>
        <dbReference type="ARBA" id="ARBA00006525"/>
    </source>
</evidence>
<evidence type="ECO:0000313" key="4">
    <source>
        <dbReference type="EMBL" id="PZQ47471.1"/>
    </source>
</evidence>
<dbReference type="Gene3D" id="3.40.50.450">
    <property type="match status" value="1"/>
</dbReference>
<dbReference type="AlphaFoldDB" id="A0A2W5N1T3"/>
<dbReference type="InterPro" id="IPR036388">
    <property type="entry name" value="WH-like_DNA-bd_sf"/>
</dbReference>
<sequence>MDEKEKIAWLRLIRTENVGPITFYQLLDNFGSAQKAIEALPSLSRSGGRLKNLTVFDEGAAIAEMTALESIGGKMIFAAEKSYPLSLAAIDDAPPVLSVLGNEKLLNLPTIGMVGARNASLNGRKFAEKLARDLGDGGQMVASGLARGIDASAHAGALPFGTIAAVAGGADIIYPPENAALYNQIKFEGCIVAESPLGMEPLARHFPKRNRIISGLSNGVVVVEATIKSGSLITARMAAEQGRDVYAIPGHPFDPRAAGPNRLIRDGATLVQNADDILEAIRTFSGAHQVLEESSQPPWEPEDLSAQDAESIRDIILQNISPTPVTVDELVRNCHLTIPAVQMVLLELELAGRIQRLPANRIVLLN</sequence>
<dbReference type="Proteomes" id="UP000249417">
    <property type="component" value="Unassembled WGS sequence"/>
</dbReference>
<feature type="domain" description="DprA winged helix" evidence="3">
    <location>
        <begin position="301"/>
        <end position="359"/>
    </location>
</feature>
<dbReference type="PANTHER" id="PTHR43022">
    <property type="entry name" value="PROTEIN SMF"/>
    <property type="match status" value="1"/>
</dbReference>
<evidence type="ECO:0000259" key="2">
    <source>
        <dbReference type="Pfam" id="PF02481"/>
    </source>
</evidence>
<accession>A0A2W5N1T3</accession>
<comment type="caution">
    <text evidence="4">The sequence shown here is derived from an EMBL/GenBank/DDBJ whole genome shotgun (WGS) entry which is preliminary data.</text>
</comment>
<proteinExistence type="inferred from homology"/>
<dbReference type="SUPFAM" id="SSF102405">
    <property type="entry name" value="MCP/YpsA-like"/>
    <property type="match status" value="1"/>
</dbReference>
<dbReference type="InterPro" id="IPR003488">
    <property type="entry name" value="DprA"/>
</dbReference>
<protein>
    <submittedName>
        <fullName evidence="4">DNA-protecting protein DprA</fullName>
    </submittedName>
</protein>
<dbReference type="Gene3D" id="1.10.10.10">
    <property type="entry name" value="Winged helix-like DNA-binding domain superfamily/Winged helix DNA-binding domain"/>
    <property type="match status" value="1"/>
</dbReference>
<dbReference type="Pfam" id="PF02481">
    <property type="entry name" value="DNA_processg_A"/>
    <property type="match status" value="1"/>
</dbReference>
<dbReference type="EMBL" id="QFQB01000012">
    <property type="protein sequence ID" value="PZQ47471.1"/>
    <property type="molecule type" value="Genomic_DNA"/>
</dbReference>
<evidence type="ECO:0000313" key="5">
    <source>
        <dbReference type="Proteomes" id="UP000249417"/>
    </source>
</evidence>
<organism evidence="4 5">
    <name type="scientific">Micavibrio aeruginosavorus</name>
    <dbReference type="NCBI Taxonomy" id="349221"/>
    <lineage>
        <taxon>Bacteria</taxon>
        <taxon>Pseudomonadati</taxon>
        <taxon>Bdellovibrionota</taxon>
        <taxon>Bdellovibrionia</taxon>
        <taxon>Bdellovibrionales</taxon>
        <taxon>Pseudobdellovibrionaceae</taxon>
        <taxon>Micavibrio</taxon>
    </lineage>
</organism>
<name>A0A2W5N1T3_9BACT</name>